<dbReference type="AlphaFoldDB" id="Q0W7C0"/>
<evidence type="ECO:0000313" key="1">
    <source>
        <dbReference type="EMBL" id="CAJ35723.1"/>
    </source>
</evidence>
<dbReference type="SUPFAM" id="SSF52266">
    <property type="entry name" value="SGNH hydrolase"/>
    <property type="match status" value="1"/>
</dbReference>
<accession>Q0W7C0</accession>
<proteinExistence type="predicted"/>
<dbReference type="KEGG" id="rci:RCIX253"/>
<dbReference type="GeneID" id="5145610"/>
<dbReference type="Proteomes" id="UP000000663">
    <property type="component" value="Chromosome"/>
</dbReference>
<reference evidence="1 2" key="1">
    <citation type="journal article" date="2006" name="Science">
        <title>Genome of rice cluster I archaea -- the key methane producers in the rice rhizosphere.</title>
        <authorList>
            <person name="Erkel C."/>
            <person name="Kube M."/>
            <person name="Reinhardt R."/>
            <person name="Liesack W."/>
        </authorList>
    </citation>
    <scope>NUCLEOTIDE SEQUENCE [LARGE SCALE GENOMIC DNA]</scope>
    <source>
        <strain evidence="2">DSM 22066 / NBRC 105507 / MRE50</strain>
    </source>
</reference>
<protein>
    <recommendedName>
        <fullName evidence="3">SGNH hydrolase-type esterase domain-containing protein</fullName>
    </recommendedName>
</protein>
<dbReference type="EMBL" id="AM114193">
    <property type="protein sequence ID" value="CAJ35723.1"/>
    <property type="molecule type" value="Genomic_DNA"/>
</dbReference>
<dbReference type="Gene3D" id="3.40.50.1110">
    <property type="entry name" value="SGNH hydrolase"/>
    <property type="match status" value="1"/>
</dbReference>
<dbReference type="STRING" id="351160.RCIX253"/>
<gene>
    <name evidence="1" type="ORF">RCIX253</name>
</gene>
<name>Q0W7C0_METAR</name>
<dbReference type="InterPro" id="IPR036514">
    <property type="entry name" value="SGNH_hydro_sf"/>
</dbReference>
<evidence type="ECO:0000313" key="2">
    <source>
        <dbReference type="Proteomes" id="UP000000663"/>
    </source>
</evidence>
<sequence>MTAAEVARGRGIVYLLTYKVTTDTEIFLRKLNHFYSYVYAKVFNRPLFHVIGDSHTWAFKRQRSFIVHNIGPATAYNLVNKNSSVQSNRKLFEVIRRIDIKKDVVIMVFGEIDCRVHFYNQHMKSGGKVSIEELMDRTIANYGEVLAQLKGMGVNFVVYGVLPASKHVFRFPPYATEKIKEDLFSEFRNSYPFLASPEVRSPINRRFNQKLKTFCEAHGYRYLDIYPVVADDRGLIKDEFAADEIHVTGKIMPYVKSMLEKQGCPKA</sequence>
<evidence type="ECO:0008006" key="3">
    <source>
        <dbReference type="Google" id="ProtNLM"/>
    </source>
</evidence>
<organism evidence="1 2">
    <name type="scientific">Methanocella arvoryzae (strain DSM 22066 / NBRC 105507 / MRE50)</name>
    <dbReference type="NCBI Taxonomy" id="351160"/>
    <lineage>
        <taxon>Archaea</taxon>
        <taxon>Methanobacteriati</taxon>
        <taxon>Methanobacteriota</taxon>
        <taxon>Stenosarchaea group</taxon>
        <taxon>Methanomicrobia</taxon>
        <taxon>Methanocellales</taxon>
        <taxon>Methanocellaceae</taxon>
        <taxon>Methanocella</taxon>
    </lineage>
</organism>
<dbReference type="RefSeq" id="WP_012036776.1">
    <property type="nucleotide sequence ID" value="NC_009464.1"/>
</dbReference>
<keyword evidence="2" id="KW-1185">Reference proteome</keyword>